<sequence>MLDHSFAISELNRKLANVIRIGIVKEIDYEKAKVRVKIGEFLTDYLPWITSKAGKDRDWSPPDIDEQVMIFSPLGELSLGVVLGGIYQEKYPAPENKKEINSVKFQDGTRLLYDKEKHHLEIEVVDKITLKAGESSIEMTKSGIKLKAERIDLN</sequence>
<dbReference type="Gene3D" id="6.20.150.10">
    <property type="match status" value="1"/>
</dbReference>
<dbReference type="EMBL" id="CP037426">
    <property type="protein sequence ID" value="QGT16048.1"/>
    <property type="molecule type" value="Genomic_DNA"/>
</dbReference>
<organism evidence="2 3">
    <name type="scientific">Wolbachia pipientis</name>
    <dbReference type="NCBI Taxonomy" id="955"/>
    <lineage>
        <taxon>Bacteria</taxon>
        <taxon>Pseudomonadati</taxon>
        <taxon>Pseudomonadota</taxon>
        <taxon>Alphaproteobacteria</taxon>
        <taxon>Rickettsiales</taxon>
        <taxon>Anaplasmataceae</taxon>
        <taxon>Wolbachieae</taxon>
        <taxon>Wolbachia</taxon>
    </lineage>
</organism>
<evidence type="ECO:0000259" key="1">
    <source>
        <dbReference type="Pfam" id="PF04717"/>
    </source>
</evidence>
<dbReference type="InterPro" id="IPR006531">
    <property type="entry name" value="Gp5/Vgr_OB"/>
</dbReference>
<gene>
    <name evidence="2" type="ORF">E0495_01870</name>
</gene>
<reference evidence="2 3" key="1">
    <citation type="submission" date="2019-03" db="EMBL/GenBank/DDBJ databases">
        <title>Wolbachia endosymbiont of Haematobia irritans wIrr.</title>
        <authorList>
            <person name="Parry R.H."/>
            <person name="Asgari S."/>
        </authorList>
    </citation>
    <scope>NUCLEOTIDE SEQUENCE [LARGE SCALE GENOMIC DNA]</scope>
    <source>
        <strain evidence="3">wIrr</strain>
    </source>
</reference>
<dbReference type="NCBIfam" id="TIGR01644">
    <property type="entry name" value="phage_P2_V"/>
    <property type="match status" value="1"/>
</dbReference>
<dbReference type="AlphaFoldDB" id="A0A6I6CNA9"/>
<dbReference type="RefSeq" id="WP_015588267.1">
    <property type="nucleotide sequence ID" value="NZ_AP025638.1"/>
</dbReference>
<dbReference type="Gene3D" id="2.40.50.230">
    <property type="entry name" value="Gp5 N-terminal domain"/>
    <property type="match status" value="1"/>
</dbReference>
<proteinExistence type="predicted"/>
<dbReference type="InterPro" id="IPR013046">
    <property type="entry name" value="GpV/Gp45"/>
</dbReference>
<name>A0A6I6CNA9_WOLPI</name>
<feature type="domain" description="Gp5/Type VI secretion system Vgr protein OB-fold" evidence="1">
    <location>
        <begin position="20"/>
        <end position="87"/>
    </location>
</feature>
<dbReference type="Pfam" id="PF04717">
    <property type="entry name" value="Phage_base_V"/>
    <property type="match status" value="1"/>
</dbReference>
<dbReference type="InterPro" id="IPR037026">
    <property type="entry name" value="Vgr_OB-fold_dom_sf"/>
</dbReference>
<dbReference type="Proteomes" id="UP000422744">
    <property type="component" value="Chromosome"/>
</dbReference>
<protein>
    <submittedName>
        <fullName evidence="2">Phage baseplate assembly protein V</fullName>
    </submittedName>
</protein>
<evidence type="ECO:0000313" key="2">
    <source>
        <dbReference type="EMBL" id="QGT16048.1"/>
    </source>
</evidence>
<evidence type="ECO:0000313" key="3">
    <source>
        <dbReference type="Proteomes" id="UP000422744"/>
    </source>
</evidence>
<accession>A0A6I6CNA9</accession>